<comment type="catalytic activity">
    <reaction evidence="7">
        <text>3-dehydro-L-erythronate + ATP = 3-dehydro-4-O-phospho-L-erythronate + ADP + H(+)</text>
        <dbReference type="Rhea" id="RHEA:52552"/>
        <dbReference type="ChEBI" id="CHEBI:15378"/>
        <dbReference type="ChEBI" id="CHEBI:30616"/>
        <dbReference type="ChEBI" id="CHEBI:136592"/>
        <dbReference type="ChEBI" id="CHEBI:136670"/>
        <dbReference type="ChEBI" id="CHEBI:456216"/>
        <dbReference type="EC" id="2.7.1.217"/>
    </reaction>
</comment>
<dbReference type="eggNOG" id="COG3395">
    <property type="taxonomic scope" value="Bacteria"/>
</dbReference>
<evidence type="ECO:0000256" key="9">
    <source>
        <dbReference type="ARBA" id="ARBA00037335"/>
    </source>
</evidence>
<keyword evidence="16" id="KW-1185">Reference proteome</keyword>
<keyword evidence="6" id="KW-0119">Carbohydrate metabolism</keyword>
<organism evidence="15 16">
    <name type="scientific">Allokutzneria albata</name>
    <name type="common">Kibdelosporangium albatum</name>
    <dbReference type="NCBI Taxonomy" id="211114"/>
    <lineage>
        <taxon>Bacteria</taxon>
        <taxon>Bacillati</taxon>
        <taxon>Actinomycetota</taxon>
        <taxon>Actinomycetes</taxon>
        <taxon>Pseudonocardiales</taxon>
        <taxon>Pseudonocardiaceae</taxon>
        <taxon>Allokutzneria</taxon>
    </lineage>
</organism>
<evidence type="ECO:0000256" key="11">
    <source>
        <dbReference type="ARBA" id="ARBA00039461"/>
    </source>
</evidence>
<dbReference type="AlphaFoldDB" id="A0A1G9U3V0"/>
<dbReference type="SUPFAM" id="SSF142764">
    <property type="entry name" value="YgbK-like"/>
    <property type="match status" value="1"/>
</dbReference>
<keyword evidence="3" id="KW-0547">Nucleotide-binding</keyword>
<feature type="domain" description="Four-carbon acid sugar kinase nucleotide binding" evidence="14">
    <location>
        <begin position="257"/>
        <end position="408"/>
    </location>
</feature>
<accession>A0A1G9U3V0</accession>
<dbReference type="Gene3D" id="3.40.50.10840">
    <property type="entry name" value="Putative sugar-binding, N-terminal domain"/>
    <property type="match status" value="1"/>
</dbReference>
<gene>
    <name evidence="15" type="ORF">SAMN04489726_2167</name>
</gene>
<dbReference type="EMBL" id="LT629701">
    <property type="protein sequence ID" value="SDM54700.1"/>
    <property type="molecule type" value="Genomic_DNA"/>
</dbReference>
<keyword evidence="5" id="KW-0067">ATP-binding</keyword>
<keyword evidence="2" id="KW-0808">Transferase</keyword>
<dbReference type="InterPro" id="IPR042213">
    <property type="entry name" value="NBD_C_sf"/>
</dbReference>
<protein>
    <recommendedName>
        <fullName evidence="11">3-oxo-tetronate kinase</fullName>
        <ecNumber evidence="10">2.7.1.217</ecNumber>
    </recommendedName>
    <alternativeName>
        <fullName evidence="12">3-dehydrotetronate 4-kinase</fullName>
    </alternativeName>
</protein>
<evidence type="ECO:0000256" key="8">
    <source>
        <dbReference type="ARBA" id="ARBA00036346"/>
    </source>
</evidence>
<sequence length="416" mass="43002">MTGEPWLGVVADDVTGATDIAGTLVGQGLRVVQTFGLPQGEISDCDCVVVALKIRTVPAPEAVASSLAAARRLRDLGSEQIYFKYCSTFDSTDSGNIGPVADALQLDLGAPISLVCPATPAIGRTVYLGHLFVNGRLLSESSLRNHPLTPMTDPDLVRVLGRQTESEVALIGYETVERGADAVRSELERLAGQGVRYAVADALRESHLTVLGEAARDHQLVTGASGLAWGLASARFRSRGPVVIAPAGEEISRAPAAVLSGSCSEATREQVALFAAQHPAFAVDPLALAEGQDVVGAALKFAADRLDEPVLIHSAADVLGAQSALGTQRAAELVEAALARIATGLVGSGVRRLIVAGGETSGAVVRALGITGVRVGAEVDPGVPWTFSLDGRLALLLKSGNLGRPSLFSDAWEALG</sequence>
<evidence type="ECO:0000259" key="13">
    <source>
        <dbReference type="Pfam" id="PF07005"/>
    </source>
</evidence>
<feature type="domain" description="Four-carbon acid sugar kinase N-terminal" evidence="13">
    <location>
        <begin position="7"/>
        <end position="229"/>
    </location>
</feature>
<comment type="catalytic activity">
    <reaction evidence="8">
        <text>3-dehydro-D-erythronate + ATP = 3-dehydro-4-O-phospho-D-erythronate + ADP + H(+)</text>
        <dbReference type="Rhea" id="RHEA:52556"/>
        <dbReference type="ChEBI" id="CHEBI:15378"/>
        <dbReference type="ChEBI" id="CHEBI:30616"/>
        <dbReference type="ChEBI" id="CHEBI:57958"/>
        <dbReference type="ChEBI" id="CHEBI:136593"/>
        <dbReference type="ChEBI" id="CHEBI:456216"/>
        <dbReference type="EC" id="2.7.1.217"/>
    </reaction>
</comment>
<dbReference type="InterPro" id="IPR010737">
    <property type="entry name" value="4-carb_acid_sugar_kinase_N"/>
</dbReference>
<evidence type="ECO:0000256" key="12">
    <source>
        <dbReference type="ARBA" id="ARBA00041377"/>
    </source>
</evidence>
<name>A0A1G9U3V0_ALLAB</name>
<dbReference type="RefSeq" id="WP_030432762.1">
    <property type="nucleotide sequence ID" value="NZ_JOEF01000031.1"/>
</dbReference>
<keyword evidence="4" id="KW-0418">Kinase</keyword>
<comment type="similarity">
    <text evidence="1">Belongs to the four-carbon acid sugar kinase family.</text>
</comment>
<evidence type="ECO:0000256" key="2">
    <source>
        <dbReference type="ARBA" id="ARBA00022679"/>
    </source>
</evidence>
<comment type="function">
    <text evidence="9">Catalyzes the ATP-dependent phosphorylation of 3-oxo-tetronate to 3-oxo-tetronate 4-phosphate.</text>
</comment>
<dbReference type="Pfam" id="PF17042">
    <property type="entry name" value="NBD_C"/>
    <property type="match status" value="1"/>
</dbReference>
<dbReference type="InterPro" id="IPR037051">
    <property type="entry name" value="4-carb_acid_sugar_kinase_N_sf"/>
</dbReference>
<dbReference type="STRING" id="211114.SAMN04489726_2167"/>
<evidence type="ECO:0000313" key="16">
    <source>
        <dbReference type="Proteomes" id="UP000183376"/>
    </source>
</evidence>
<dbReference type="InterPro" id="IPR031475">
    <property type="entry name" value="NBD_C"/>
</dbReference>
<dbReference type="Proteomes" id="UP000183376">
    <property type="component" value="Chromosome I"/>
</dbReference>
<dbReference type="InterPro" id="IPR050007">
    <property type="entry name" value="OtnK"/>
</dbReference>
<evidence type="ECO:0000256" key="3">
    <source>
        <dbReference type="ARBA" id="ARBA00022741"/>
    </source>
</evidence>
<evidence type="ECO:0000256" key="7">
    <source>
        <dbReference type="ARBA" id="ARBA00035898"/>
    </source>
</evidence>
<dbReference type="NCBIfam" id="NF043035">
    <property type="entry name" value="OxoTetrKin"/>
    <property type="match status" value="1"/>
</dbReference>
<evidence type="ECO:0000256" key="1">
    <source>
        <dbReference type="ARBA" id="ARBA00005715"/>
    </source>
</evidence>
<dbReference type="GO" id="GO:0005524">
    <property type="term" value="F:ATP binding"/>
    <property type="evidence" value="ECO:0007669"/>
    <property type="project" value="UniProtKB-KW"/>
</dbReference>
<evidence type="ECO:0000256" key="4">
    <source>
        <dbReference type="ARBA" id="ARBA00022777"/>
    </source>
</evidence>
<evidence type="ECO:0000313" key="15">
    <source>
        <dbReference type="EMBL" id="SDM54700.1"/>
    </source>
</evidence>
<dbReference type="OrthoDB" id="191465at2"/>
<reference evidence="15 16" key="1">
    <citation type="submission" date="2016-10" db="EMBL/GenBank/DDBJ databases">
        <authorList>
            <person name="de Groot N.N."/>
        </authorList>
    </citation>
    <scope>NUCLEOTIDE SEQUENCE [LARGE SCALE GENOMIC DNA]</scope>
    <source>
        <strain evidence="15 16">DSM 44149</strain>
    </source>
</reference>
<evidence type="ECO:0000256" key="6">
    <source>
        <dbReference type="ARBA" id="ARBA00023277"/>
    </source>
</evidence>
<evidence type="ECO:0000256" key="10">
    <source>
        <dbReference type="ARBA" id="ARBA00039095"/>
    </source>
</evidence>
<evidence type="ECO:0000259" key="14">
    <source>
        <dbReference type="Pfam" id="PF17042"/>
    </source>
</evidence>
<dbReference type="GO" id="GO:0016301">
    <property type="term" value="F:kinase activity"/>
    <property type="evidence" value="ECO:0007669"/>
    <property type="project" value="UniProtKB-KW"/>
</dbReference>
<evidence type="ECO:0000256" key="5">
    <source>
        <dbReference type="ARBA" id="ARBA00022840"/>
    </source>
</evidence>
<proteinExistence type="inferred from homology"/>
<dbReference type="EC" id="2.7.1.217" evidence="10"/>
<dbReference type="Pfam" id="PF07005">
    <property type="entry name" value="SBD_N"/>
    <property type="match status" value="1"/>
</dbReference>
<dbReference type="Gene3D" id="3.40.980.20">
    <property type="entry name" value="Four-carbon acid sugar kinase, nucleotide binding domain"/>
    <property type="match status" value="1"/>
</dbReference>